<dbReference type="PANTHER" id="PTHR11048:SF5">
    <property type="entry name" value="DECAPRENYL-PHOSPHATE PHOSPHORIBOSYLTRANSFERASE"/>
    <property type="match status" value="1"/>
</dbReference>
<evidence type="ECO:0000256" key="1">
    <source>
        <dbReference type="ARBA" id="ARBA00004141"/>
    </source>
</evidence>
<evidence type="ECO:0000256" key="3">
    <source>
        <dbReference type="ARBA" id="ARBA00022692"/>
    </source>
</evidence>
<dbReference type="NCBIfam" id="NF008977">
    <property type="entry name" value="PRK12324.1-2"/>
    <property type="match status" value="1"/>
</dbReference>
<keyword evidence="5 6" id="KW-0472">Membrane</keyword>
<evidence type="ECO:0000313" key="7">
    <source>
        <dbReference type="EMBL" id="QCK13892.1"/>
    </source>
</evidence>
<dbReference type="KEGG" id="fpf:DCC35_03505"/>
<keyword evidence="4 6" id="KW-1133">Transmembrane helix</keyword>
<dbReference type="InterPro" id="IPR000537">
    <property type="entry name" value="UbiA_prenyltransferase"/>
</dbReference>
<dbReference type="GO" id="GO:0016765">
    <property type="term" value="F:transferase activity, transferring alkyl or aryl (other than methyl) groups"/>
    <property type="evidence" value="ECO:0007669"/>
    <property type="project" value="InterPro"/>
</dbReference>
<comment type="subcellular location">
    <subcellularLocation>
        <location evidence="1">Membrane</location>
        <topology evidence="1">Multi-pass membrane protein</topology>
    </subcellularLocation>
</comment>
<gene>
    <name evidence="7" type="ORF">DCC35_03505</name>
</gene>
<keyword evidence="7" id="KW-0328">Glycosyltransferase</keyword>
<dbReference type="EMBL" id="CP028923">
    <property type="protein sequence ID" value="QCK13892.1"/>
    <property type="molecule type" value="Genomic_DNA"/>
</dbReference>
<keyword evidence="2" id="KW-1003">Cell membrane</keyword>
<dbReference type="Pfam" id="PF01040">
    <property type="entry name" value="UbiA"/>
    <property type="match status" value="1"/>
</dbReference>
<feature type="transmembrane region" description="Helical" evidence="6">
    <location>
        <begin position="157"/>
        <end position="174"/>
    </location>
</feature>
<dbReference type="PANTHER" id="PTHR11048">
    <property type="entry name" value="PRENYLTRANSFERASES"/>
    <property type="match status" value="1"/>
</dbReference>
<dbReference type="InterPro" id="IPR044878">
    <property type="entry name" value="UbiA_sf"/>
</dbReference>
<evidence type="ECO:0000256" key="4">
    <source>
        <dbReference type="ARBA" id="ARBA00022989"/>
    </source>
</evidence>
<feature type="transmembrane region" description="Helical" evidence="6">
    <location>
        <begin position="77"/>
        <end position="100"/>
    </location>
</feature>
<dbReference type="GO" id="GO:0009247">
    <property type="term" value="P:glycolipid biosynthetic process"/>
    <property type="evidence" value="ECO:0007669"/>
    <property type="project" value="TreeGrafter"/>
</dbReference>
<evidence type="ECO:0000313" key="8">
    <source>
        <dbReference type="Proteomes" id="UP000298616"/>
    </source>
</evidence>
<feature type="transmembrane region" description="Helical" evidence="6">
    <location>
        <begin position="232"/>
        <end position="248"/>
    </location>
</feature>
<dbReference type="Proteomes" id="UP000298616">
    <property type="component" value="Chromosome"/>
</dbReference>
<proteinExistence type="predicted"/>
<keyword evidence="7" id="KW-0808">Transferase</keyword>
<dbReference type="AlphaFoldDB" id="A0A4D7JMM2"/>
<organism evidence="7 8">
    <name type="scientific">Mangrovivirga cuniculi</name>
    <dbReference type="NCBI Taxonomy" id="2715131"/>
    <lineage>
        <taxon>Bacteria</taxon>
        <taxon>Pseudomonadati</taxon>
        <taxon>Bacteroidota</taxon>
        <taxon>Cytophagia</taxon>
        <taxon>Cytophagales</taxon>
        <taxon>Mangrovivirgaceae</taxon>
        <taxon>Mangrovivirga</taxon>
    </lineage>
</organism>
<dbReference type="OrthoDB" id="9803632at2"/>
<reference evidence="7 8" key="1">
    <citation type="submission" date="2018-04" db="EMBL/GenBank/DDBJ databases">
        <title>Complete genome uncultured novel isolate.</title>
        <authorList>
            <person name="Merlino G."/>
        </authorList>
    </citation>
    <scope>NUCLEOTIDE SEQUENCE [LARGE SCALE GENOMIC DNA]</scope>
    <source>
        <strain evidence="8">R1DC9</strain>
    </source>
</reference>
<keyword evidence="3 6" id="KW-0812">Transmembrane</keyword>
<dbReference type="InterPro" id="IPR039653">
    <property type="entry name" value="Prenyltransferase"/>
</dbReference>
<feature type="transmembrane region" description="Helical" evidence="6">
    <location>
        <begin position="269"/>
        <end position="287"/>
    </location>
</feature>
<feature type="transmembrane region" description="Helical" evidence="6">
    <location>
        <begin position="106"/>
        <end position="124"/>
    </location>
</feature>
<dbReference type="CDD" id="cd13963">
    <property type="entry name" value="PT_UbiA_2"/>
    <property type="match status" value="1"/>
</dbReference>
<feature type="transmembrane region" description="Helical" evidence="6">
    <location>
        <begin position="36"/>
        <end position="56"/>
    </location>
</feature>
<dbReference type="GO" id="GO:0016757">
    <property type="term" value="F:glycosyltransferase activity"/>
    <property type="evidence" value="ECO:0007669"/>
    <property type="project" value="UniProtKB-KW"/>
</dbReference>
<dbReference type="GO" id="GO:0005886">
    <property type="term" value="C:plasma membrane"/>
    <property type="evidence" value="ECO:0007669"/>
    <property type="project" value="TreeGrafter"/>
</dbReference>
<accession>A0A4D7JMM2</accession>
<evidence type="ECO:0000256" key="2">
    <source>
        <dbReference type="ARBA" id="ARBA00022475"/>
    </source>
</evidence>
<feature type="transmembrane region" description="Helical" evidence="6">
    <location>
        <begin position="131"/>
        <end position="151"/>
    </location>
</feature>
<sequence>MLKTYFHLLRIDQWVKNTFLFIPLFFAGDFFKSTKLLDLLIGFISFSLIASSIYIFNDYRDRENDRKHPKKKYRPIASGKVSTTIAFGIMTLCLITGLALGYFLDYRFIILLLIYLLINITYSLGLKQVAILDMIMVSSGFVIRVIAGGVISHVPLSQWLIVMVYLLSLFIVLAKRRDDVYHYTVSGNLTRQSVTNYNLEYMTATLVLISGVIIVSYLMYCLSPNANIQSEHLYATSLFVISGILRYLQITIVDNKSGSPTRILYKDKFSVVNLILWVISFYIIIYTS</sequence>
<protein>
    <submittedName>
        <fullName evidence="7">Decaprenyl-phosphate phosphoribosyltransferase</fullName>
    </submittedName>
</protein>
<feature type="transmembrane region" description="Helical" evidence="6">
    <location>
        <begin position="201"/>
        <end position="220"/>
    </location>
</feature>
<dbReference type="NCBIfam" id="NF008978">
    <property type="entry name" value="PRK12324.1-4"/>
    <property type="match status" value="1"/>
</dbReference>
<keyword evidence="8" id="KW-1185">Reference proteome</keyword>
<dbReference type="Gene3D" id="1.10.357.140">
    <property type="entry name" value="UbiA prenyltransferase"/>
    <property type="match status" value="1"/>
</dbReference>
<name>A0A4D7JMM2_9BACT</name>
<evidence type="ECO:0000256" key="5">
    <source>
        <dbReference type="ARBA" id="ARBA00023136"/>
    </source>
</evidence>
<dbReference type="RefSeq" id="WP_137089483.1">
    <property type="nucleotide sequence ID" value="NZ_CP028923.1"/>
</dbReference>
<evidence type="ECO:0000256" key="6">
    <source>
        <dbReference type="SAM" id="Phobius"/>
    </source>
</evidence>